<evidence type="ECO:0000256" key="1">
    <source>
        <dbReference type="SAM" id="Phobius"/>
    </source>
</evidence>
<proteinExistence type="predicted"/>
<keyword evidence="3" id="KW-1185">Reference proteome</keyword>
<dbReference type="Proteomes" id="UP000789901">
    <property type="component" value="Unassembled WGS sequence"/>
</dbReference>
<feature type="transmembrane region" description="Helical" evidence="1">
    <location>
        <begin position="82"/>
        <end position="99"/>
    </location>
</feature>
<organism evidence="2 3">
    <name type="scientific">Gigaspora margarita</name>
    <dbReference type="NCBI Taxonomy" id="4874"/>
    <lineage>
        <taxon>Eukaryota</taxon>
        <taxon>Fungi</taxon>
        <taxon>Fungi incertae sedis</taxon>
        <taxon>Mucoromycota</taxon>
        <taxon>Glomeromycotina</taxon>
        <taxon>Glomeromycetes</taxon>
        <taxon>Diversisporales</taxon>
        <taxon>Gigasporaceae</taxon>
        <taxon>Gigaspora</taxon>
    </lineage>
</organism>
<gene>
    <name evidence="2" type="ORF">GMARGA_LOCUS19756</name>
</gene>
<reference evidence="2 3" key="1">
    <citation type="submission" date="2021-06" db="EMBL/GenBank/DDBJ databases">
        <authorList>
            <person name="Kallberg Y."/>
            <person name="Tangrot J."/>
            <person name="Rosling A."/>
        </authorList>
    </citation>
    <scope>NUCLEOTIDE SEQUENCE [LARGE SCALE GENOMIC DNA]</scope>
    <source>
        <strain evidence="2 3">120-4 pot B 10/14</strain>
    </source>
</reference>
<feature type="transmembrane region" description="Helical" evidence="1">
    <location>
        <begin position="120"/>
        <end position="139"/>
    </location>
</feature>
<feature type="transmembrane region" description="Helical" evidence="1">
    <location>
        <begin position="58"/>
        <end position="76"/>
    </location>
</feature>
<dbReference type="EMBL" id="CAJVQB010016737">
    <property type="protein sequence ID" value="CAG8781243.1"/>
    <property type="molecule type" value="Genomic_DNA"/>
</dbReference>
<sequence>MESNNQCNQASDQYNPLDDTINTVLPGLLPALIVGLFKGFEKAKRKGFSSPINVFDDFIIFYSITIYPLVSGIQWYSTYTRFGFFLIIASITTLIRITTLYIKAFINMRRDIEYHYKKSVIYFSIYLLCFISLNSYNHVSQFCEDTFHLDNCRFLRTKISSAYGICGMLNLFTSIYHFYIVKQFTAIHNRFKEIPFIVGYILSNNTYTTKISFSICSIAFSRLIEHFGEDPEKINTVISYYLNYREDLEIDATKVQKNEILDDLIENLKAVKGLHPQLRALKGNESKDPQTNPNIIKKFNKFPAKSFTTPNT</sequence>
<evidence type="ECO:0000313" key="3">
    <source>
        <dbReference type="Proteomes" id="UP000789901"/>
    </source>
</evidence>
<accession>A0ABN7VKL9</accession>
<feature type="transmembrane region" description="Helical" evidence="1">
    <location>
        <begin position="159"/>
        <end position="181"/>
    </location>
</feature>
<feature type="transmembrane region" description="Helical" evidence="1">
    <location>
        <begin position="20"/>
        <end position="37"/>
    </location>
</feature>
<evidence type="ECO:0000313" key="2">
    <source>
        <dbReference type="EMBL" id="CAG8781243.1"/>
    </source>
</evidence>
<protein>
    <submittedName>
        <fullName evidence="2">37143_t:CDS:1</fullName>
    </submittedName>
</protein>
<comment type="caution">
    <text evidence="2">The sequence shown here is derived from an EMBL/GenBank/DDBJ whole genome shotgun (WGS) entry which is preliminary data.</text>
</comment>
<keyword evidence="1" id="KW-1133">Transmembrane helix</keyword>
<name>A0ABN7VKL9_GIGMA</name>
<keyword evidence="1" id="KW-0812">Transmembrane</keyword>
<keyword evidence="1" id="KW-0472">Membrane</keyword>